<comment type="caution">
    <text evidence="1">The sequence shown here is derived from an EMBL/GenBank/DDBJ whole genome shotgun (WGS) entry which is preliminary data.</text>
</comment>
<keyword evidence="2" id="KW-1185">Reference proteome</keyword>
<protein>
    <recommendedName>
        <fullName evidence="3">Orc1-like AAA ATPase domain-containing protein</fullName>
    </recommendedName>
</protein>
<accession>A0A154BPG1</accession>
<gene>
    <name evidence="1" type="ORF">AXX12_11360</name>
</gene>
<name>A0A154BPG1_ANASB</name>
<dbReference type="Gene3D" id="3.40.50.300">
    <property type="entry name" value="P-loop containing nucleotide triphosphate hydrolases"/>
    <property type="match status" value="1"/>
</dbReference>
<dbReference type="InterPro" id="IPR027417">
    <property type="entry name" value="P-loop_NTPase"/>
</dbReference>
<dbReference type="SUPFAM" id="SSF52540">
    <property type="entry name" value="P-loop containing nucleoside triphosphate hydrolases"/>
    <property type="match status" value="1"/>
</dbReference>
<organism evidence="1 2">
    <name type="scientific">Anaerosporomusa subterranea</name>
    <dbReference type="NCBI Taxonomy" id="1794912"/>
    <lineage>
        <taxon>Bacteria</taxon>
        <taxon>Bacillati</taxon>
        <taxon>Bacillota</taxon>
        <taxon>Negativicutes</taxon>
        <taxon>Acetonemataceae</taxon>
        <taxon>Anaerosporomusa</taxon>
    </lineage>
</organism>
<dbReference type="RefSeq" id="WP_066243583.1">
    <property type="nucleotide sequence ID" value="NZ_LSGP01000020.1"/>
</dbReference>
<dbReference type="EMBL" id="LSGP01000020">
    <property type="protein sequence ID" value="KYZ75791.1"/>
    <property type="molecule type" value="Genomic_DNA"/>
</dbReference>
<evidence type="ECO:0008006" key="3">
    <source>
        <dbReference type="Google" id="ProtNLM"/>
    </source>
</evidence>
<dbReference type="OrthoDB" id="32195at2"/>
<proteinExistence type="predicted"/>
<dbReference type="AlphaFoldDB" id="A0A154BPG1"/>
<evidence type="ECO:0000313" key="1">
    <source>
        <dbReference type="EMBL" id="KYZ75791.1"/>
    </source>
</evidence>
<reference evidence="1 2" key="1">
    <citation type="submission" date="2016-02" db="EMBL/GenBank/DDBJ databases">
        <title>Anaerosporomusa subterraneum gen. nov., sp. nov., a spore-forming obligate anaerobe isolated from saprolite.</title>
        <authorList>
            <person name="Choi J.K."/>
            <person name="Shah M."/>
            <person name="Yee N."/>
        </authorList>
    </citation>
    <scope>NUCLEOTIDE SEQUENCE [LARGE SCALE GENOMIC DNA]</scope>
    <source>
        <strain evidence="1 2">RU4</strain>
    </source>
</reference>
<sequence>MIESIDQKHDKLVKSRGMLLEYSAQSLTESDTRSKIIDYIFRDILGWDENCIKREESIKSEENTKYIDYCFESNKNSFIIEAKKAGIYFNLPNQVKRCKRTGIISKDNNTLKALNQAYEYCVFNNKKIGCISNGLQFAVFLINSHKRKYDTYLFNGIDDIINNFTNFFNIFCPYLDGVDSLCKLLDDADKPIRQLPQFSKSMNDITYNADARMNRNQLDISIKQIINHFFTDLVSDDKLDLLEECYCINERIPQYDKQLTDLIIDEIPRLDLPIQDSDFFDEDFRRQKKAFIEDYKKSDLMIIVGGVGSGKTTFIHRYFKSILPQTLRAQVIWLYIDFTQQSSESIDVKNYILKEILQQLRERYSFLNIDGWETLQEIYRSEIVRMQNGVLKPLFEQNKTDFDIKVSEHLLNKTLNEAQFCEDVLKFLSMNQRYKKMICLTIDNADQLSEEFQKKCVTAAYDFSKRINSLILLSMREDSYWRLRNTKPFDAYNCYAYHISAPSVSAILAKRIEAAIRRVGKQMLYLNSENGIRCEIKTENFLNIIKESLYQKNDTINIELFEALSAGNLRLAADLLGTFLTSGHTNTREYIEIYLTQGNYKIPFHAFVRSIALGDYMYYHSDKSLMLNMFTIDDDGFYSHFTKVRILYYLSEKKSLDSPAGKGYFNVDRLYDVFNDVCKSQFSFREIITPLLRRRLIQADNGVNNSGHDAQYVKLTSSGYYYITVLMKNFAYLERLCEDTHIHSMEYFRKMHEITDKLVTYEYPKQSLEWRLKRVLIFLEYLKEEESKDLPFLENTPSSMITDEIIRCFTQQSDAMLKKSKRIPK</sequence>
<dbReference type="Proteomes" id="UP000076268">
    <property type="component" value="Unassembled WGS sequence"/>
</dbReference>
<evidence type="ECO:0000313" key="2">
    <source>
        <dbReference type="Proteomes" id="UP000076268"/>
    </source>
</evidence>